<evidence type="ECO:0000256" key="1">
    <source>
        <dbReference type="ARBA" id="ARBA00004123"/>
    </source>
</evidence>
<dbReference type="Proteomes" id="UP000007635">
    <property type="component" value="Chromosome XVIII"/>
</dbReference>
<dbReference type="PANTHER" id="PTHR19306">
    <property type="entry name" value="STRUCTURAL MAINTENANCE OF CHROMOSOMES 5,6 SMC5, SMC6"/>
    <property type="match status" value="1"/>
</dbReference>
<evidence type="ECO:0000256" key="4">
    <source>
        <dbReference type="ARBA" id="ARBA00022454"/>
    </source>
</evidence>
<dbReference type="GO" id="GO:0005634">
    <property type="term" value="C:nucleus"/>
    <property type="evidence" value="ECO:0007669"/>
    <property type="project" value="UniProtKB-SubCell"/>
</dbReference>
<protein>
    <recommendedName>
        <fullName evidence="14">Structural maintenance of chromosomes protein 6</fullName>
    </recommendedName>
</protein>
<evidence type="ECO:0000259" key="17">
    <source>
        <dbReference type="Pfam" id="PF02463"/>
    </source>
</evidence>
<reference evidence="18 19" key="1">
    <citation type="journal article" date="2021" name="G3 (Bethesda)">
        <title>Improved contiguity of the threespine stickleback genome using long-read sequencing.</title>
        <authorList>
            <person name="Nath S."/>
            <person name="Shaw D.E."/>
            <person name="White M.A."/>
        </authorList>
    </citation>
    <scope>NUCLEOTIDE SEQUENCE [LARGE SCALE GENOMIC DNA]</scope>
    <source>
        <strain evidence="18 19">Lake Benthic</strain>
    </source>
</reference>
<feature type="domain" description="RecF/RecN/SMC N-terminal" evidence="17">
    <location>
        <begin position="49"/>
        <end position="879"/>
    </location>
</feature>
<evidence type="ECO:0000256" key="2">
    <source>
        <dbReference type="ARBA" id="ARBA00004286"/>
    </source>
</evidence>
<keyword evidence="8 15" id="KW-0175">Coiled coil</keyword>
<evidence type="ECO:0000313" key="18">
    <source>
        <dbReference type="Ensembl" id="ENSGACP00000061056.1"/>
    </source>
</evidence>
<sequence>MSKRKSSSAPNQSNKRVRPAAEEEVEDEDVVDEDEGALQVNGEVGIVESITLKNFMCHSLLGPFTFGSNVNFVVGNNGSGKSAILTALIVALGGNAHATNRGLSLKGFVKEGESSADVSITLRNKGRDAYKPEVYGPAIIVDLRITREGLRTYKLRGKSGQLVSSKKEELLCVLDNFNIQVNNPVSVLTQEMSKYFLHSKGEGDKYKFFMKATQLDQMREDFVYIKTTKHVTEDKVEQHGEVRILLYQEKEDRYKSMASLDEMHTKLGDLQNQMAWALVRSLSPISTPNLEFQPPVEEAESKSKQIQEQLEGITQQVQELQPECAQLKVEAQRQNTLLKSSEVRVQIMHTVHWYSRFHKSTKSFKHHLNHCIDYSFLVIRVMTQEVLQRSIEANRRNLQTMESSRSNRLRRFGEHMPGLLNAIQEAHRKGQFKHKPRGPLGYLISLKDPELALSVEVCLKGQLQAFTCDNHEDERVLQGLMSKMFPSGRRPAIITSNFLPRVHDTRSRAVNHPDHPSVLQALEIEDPVVANCLIDQRGIESILLIKNRTEARRIMQSRNPPQHCSQAFSKEGDQIFSNRNYTAEQTRANYLSGDVEEEIRCVCLLSHAVSLGLLVLFVPLQEELSKADQEVMKCKHHKKHYDEKRSAHLRNIQALEADLESKEQELQATKICPERIEVKRTARSLDSEINRLKVKITTQQEHQGDREDVVRQYHEALESYKNMAEQMKYLNSFIKSLDSVMNHRLQVYADLRRFLSARCKYYFDSMLAQRGYTGSMTFDHKNETLSISVQPGQGNKADLSDMRSLSGGERSFSTVCFVLSLWAITEAPFRCLDEFDVYMDMVNRRISMDMMLKVAAGQRYRQFIFLTPQSMSSLPVSKIIRILRLKDPDRGNNTQRNQDEEQ</sequence>
<dbReference type="GO" id="GO:0000724">
    <property type="term" value="P:double-strand break repair via homologous recombination"/>
    <property type="evidence" value="ECO:0007669"/>
    <property type="project" value="TreeGrafter"/>
</dbReference>
<dbReference type="Ensembl" id="ENSGACT00000079712.1">
    <property type="protein sequence ID" value="ENSGACP00000061056.1"/>
    <property type="gene ID" value="ENSGACG00000011457.2"/>
</dbReference>
<keyword evidence="6" id="KW-0227">DNA damage</keyword>
<dbReference type="FunFam" id="3.40.50.300:FF:003232">
    <property type="entry name" value="Structural maintenance of chromosomes 6, gene 1"/>
    <property type="match status" value="1"/>
</dbReference>
<comment type="subunit">
    <text evidence="13">Forms a heterodimer with smc5. Component of the SMC5-SMC6 complex which consists at least of smc5, smc6, nsmce2, nsmce1 and nsmce4a.</text>
</comment>
<dbReference type="GO" id="GO:0035861">
    <property type="term" value="C:site of double-strand break"/>
    <property type="evidence" value="ECO:0007669"/>
    <property type="project" value="TreeGrafter"/>
</dbReference>
<dbReference type="SUPFAM" id="SSF52540">
    <property type="entry name" value="P-loop containing nucleoside triphosphate hydrolases"/>
    <property type="match status" value="1"/>
</dbReference>
<evidence type="ECO:0000256" key="8">
    <source>
        <dbReference type="ARBA" id="ARBA00023054"/>
    </source>
</evidence>
<keyword evidence="4" id="KW-0158">Chromosome</keyword>
<keyword evidence="5" id="KW-0547">Nucleotide-binding</keyword>
<feature type="region of interest" description="Disordered" evidence="16">
    <location>
        <begin position="1"/>
        <end position="34"/>
    </location>
</feature>
<dbReference type="GO" id="GO:0030915">
    <property type="term" value="C:Smc5-Smc6 complex"/>
    <property type="evidence" value="ECO:0007669"/>
    <property type="project" value="TreeGrafter"/>
</dbReference>
<keyword evidence="9" id="KW-0233">DNA recombination</keyword>
<dbReference type="Pfam" id="PF02463">
    <property type="entry name" value="SMC_N"/>
    <property type="match status" value="1"/>
</dbReference>
<comment type="similarity">
    <text evidence="3">Belongs to the SMC family. SMC6 subfamily.</text>
</comment>
<dbReference type="PANTHER" id="PTHR19306:SF7">
    <property type="entry name" value="SI:DKEY-119F1.1"/>
    <property type="match status" value="1"/>
</dbReference>
<feature type="coiled-coil region" evidence="15">
    <location>
        <begin position="645"/>
        <end position="672"/>
    </location>
</feature>
<evidence type="ECO:0000256" key="15">
    <source>
        <dbReference type="SAM" id="Coils"/>
    </source>
</evidence>
<dbReference type="GO" id="GO:0005524">
    <property type="term" value="F:ATP binding"/>
    <property type="evidence" value="ECO:0007669"/>
    <property type="project" value="UniProtKB-KW"/>
</dbReference>
<dbReference type="FunFam" id="3.40.50.300:FF:000959">
    <property type="entry name" value="structural maintenance of chromosomes protein 6"/>
    <property type="match status" value="1"/>
</dbReference>
<dbReference type="GO" id="GO:0003684">
    <property type="term" value="F:damaged DNA binding"/>
    <property type="evidence" value="ECO:0007669"/>
    <property type="project" value="TreeGrafter"/>
</dbReference>
<keyword evidence="19" id="KW-1185">Reference proteome</keyword>
<reference evidence="18" key="2">
    <citation type="submission" date="2025-08" db="UniProtKB">
        <authorList>
            <consortium name="Ensembl"/>
        </authorList>
    </citation>
    <scope>IDENTIFICATION</scope>
</reference>
<evidence type="ECO:0000256" key="16">
    <source>
        <dbReference type="SAM" id="MobiDB-lite"/>
    </source>
</evidence>
<evidence type="ECO:0000313" key="19">
    <source>
        <dbReference type="Proteomes" id="UP000007635"/>
    </source>
</evidence>
<evidence type="ECO:0000256" key="13">
    <source>
        <dbReference type="ARBA" id="ARBA00064605"/>
    </source>
</evidence>
<organism evidence="18 19">
    <name type="scientific">Gasterosteus aculeatus aculeatus</name>
    <name type="common">three-spined stickleback</name>
    <dbReference type="NCBI Taxonomy" id="481459"/>
    <lineage>
        <taxon>Eukaryota</taxon>
        <taxon>Metazoa</taxon>
        <taxon>Chordata</taxon>
        <taxon>Craniata</taxon>
        <taxon>Vertebrata</taxon>
        <taxon>Euteleostomi</taxon>
        <taxon>Actinopterygii</taxon>
        <taxon>Neopterygii</taxon>
        <taxon>Teleostei</taxon>
        <taxon>Neoteleostei</taxon>
        <taxon>Acanthomorphata</taxon>
        <taxon>Eupercaria</taxon>
        <taxon>Perciformes</taxon>
        <taxon>Cottioidei</taxon>
        <taxon>Gasterosteales</taxon>
        <taxon>Gasterosteidae</taxon>
        <taxon>Gasterosteus</taxon>
    </lineage>
</organism>
<dbReference type="AlphaFoldDB" id="A0AAQ4RBG5"/>
<name>A0AAQ4RBG5_GASAC</name>
<keyword evidence="11" id="KW-0539">Nucleus</keyword>
<feature type="compositionally biased region" description="Acidic residues" evidence="16">
    <location>
        <begin position="22"/>
        <end position="34"/>
    </location>
</feature>
<evidence type="ECO:0000256" key="10">
    <source>
        <dbReference type="ARBA" id="ARBA00023204"/>
    </source>
</evidence>
<dbReference type="Gene3D" id="3.40.50.300">
    <property type="entry name" value="P-loop containing nucleotide triphosphate hydrolases"/>
    <property type="match status" value="2"/>
</dbReference>
<dbReference type="InterPro" id="IPR027417">
    <property type="entry name" value="P-loop_NTPase"/>
</dbReference>
<comment type="function">
    <text evidence="12">Core component of the SMC5-SMC6 complex, a complex involved in repair of DNA double-strand breaks by homologous recombination. The complex may promote sister chromatid homologous recombination by recruiting the SMC1-SMC3 cohesin complex to double-strand breaks. The complex is required for telomere maintenance via recombination and mediates sumoylation of shelterin complex (telosome) components.</text>
</comment>
<dbReference type="InterPro" id="IPR003395">
    <property type="entry name" value="RecF/RecN/SMC_N"/>
</dbReference>
<keyword evidence="10" id="KW-0234">DNA repair</keyword>
<dbReference type="GO" id="GO:0003697">
    <property type="term" value="F:single-stranded DNA binding"/>
    <property type="evidence" value="ECO:0007669"/>
    <property type="project" value="TreeGrafter"/>
</dbReference>
<comment type="subcellular location">
    <subcellularLocation>
        <location evidence="2">Chromosome</location>
    </subcellularLocation>
    <subcellularLocation>
        <location evidence="1">Nucleus</location>
    </subcellularLocation>
</comment>
<dbReference type="GeneTree" id="ENSGT00550000074816"/>
<proteinExistence type="inferred from homology"/>
<keyword evidence="7" id="KW-0067">ATP-binding</keyword>
<evidence type="ECO:0000256" key="6">
    <source>
        <dbReference type="ARBA" id="ARBA00022763"/>
    </source>
</evidence>
<reference evidence="18" key="3">
    <citation type="submission" date="2025-09" db="UniProtKB">
        <authorList>
            <consortium name="Ensembl"/>
        </authorList>
    </citation>
    <scope>IDENTIFICATION</scope>
</reference>
<evidence type="ECO:0000256" key="12">
    <source>
        <dbReference type="ARBA" id="ARBA00053909"/>
    </source>
</evidence>
<accession>A0AAQ4RBG5</accession>
<evidence type="ECO:0000256" key="11">
    <source>
        <dbReference type="ARBA" id="ARBA00023242"/>
    </source>
</evidence>
<evidence type="ECO:0000256" key="3">
    <source>
        <dbReference type="ARBA" id="ARBA00006793"/>
    </source>
</evidence>
<evidence type="ECO:0000256" key="9">
    <source>
        <dbReference type="ARBA" id="ARBA00023172"/>
    </source>
</evidence>
<evidence type="ECO:0000256" key="14">
    <source>
        <dbReference type="ARBA" id="ARBA00069480"/>
    </source>
</evidence>
<evidence type="ECO:0000256" key="7">
    <source>
        <dbReference type="ARBA" id="ARBA00022840"/>
    </source>
</evidence>
<evidence type="ECO:0000256" key="5">
    <source>
        <dbReference type="ARBA" id="ARBA00022741"/>
    </source>
</evidence>